<name>A0A0F8VWD4_9ZZZZ</name>
<feature type="non-terminal residue" evidence="2">
    <location>
        <position position="100"/>
    </location>
</feature>
<evidence type="ECO:0000313" key="2">
    <source>
        <dbReference type="EMBL" id="KKK48703.1"/>
    </source>
</evidence>
<evidence type="ECO:0000256" key="1">
    <source>
        <dbReference type="SAM" id="MobiDB-lite"/>
    </source>
</evidence>
<proteinExistence type="predicted"/>
<gene>
    <name evidence="2" type="ORF">LCGC14_3142450</name>
</gene>
<dbReference type="EMBL" id="LAZR01068932">
    <property type="protein sequence ID" value="KKK48703.1"/>
    <property type="molecule type" value="Genomic_DNA"/>
</dbReference>
<accession>A0A0F8VWD4</accession>
<comment type="caution">
    <text evidence="2">The sequence shown here is derived from an EMBL/GenBank/DDBJ whole genome shotgun (WGS) entry which is preliminary data.</text>
</comment>
<feature type="region of interest" description="Disordered" evidence="1">
    <location>
        <begin position="1"/>
        <end position="20"/>
    </location>
</feature>
<reference evidence="2" key="1">
    <citation type="journal article" date="2015" name="Nature">
        <title>Complex archaea that bridge the gap between prokaryotes and eukaryotes.</title>
        <authorList>
            <person name="Spang A."/>
            <person name="Saw J.H."/>
            <person name="Jorgensen S.L."/>
            <person name="Zaremba-Niedzwiedzka K."/>
            <person name="Martijn J."/>
            <person name="Lind A.E."/>
            <person name="van Eijk R."/>
            <person name="Schleper C."/>
            <person name="Guy L."/>
            <person name="Ettema T.J."/>
        </authorList>
    </citation>
    <scope>NUCLEOTIDE SEQUENCE</scope>
</reference>
<sequence length="100" mass="10403">MVPPGLRGSNGQPAAPPYSNGPYTWDQTIFFTADDIGVAFTGAYSDSCIDFSDVTLNHSGSSGPVMIRAGTYGSPVTSSDSGQSGMIRLYGRNSALTDSE</sequence>
<dbReference type="AlphaFoldDB" id="A0A0F8VWD4"/>
<protein>
    <submittedName>
        <fullName evidence="2">Uncharacterized protein</fullName>
    </submittedName>
</protein>
<organism evidence="2">
    <name type="scientific">marine sediment metagenome</name>
    <dbReference type="NCBI Taxonomy" id="412755"/>
    <lineage>
        <taxon>unclassified sequences</taxon>
        <taxon>metagenomes</taxon>
        <taxon>ecological metagenomes</taxon>
    </lineage>
</organism>